<name>A0ABV2QLD4_9MICO</name>
<dbReference type="RefSeq" id="WP_354024023.1">
    <property type="nucleotide sequence ID" value="NZ_JBEPSJ010000001.1"/>
</dbReference>
<protein>
    <recommendedName>
        <fullName evidence="4">Integral membrane protein</fullName>
    </recommendedName>
</protein>
<gene>
    <name evidence="2" type="ORF">ABIE21_001351</name>
</gene>
<dbReference type="Pfam" id="PF26606">
    <property type="entry name" value="SCO4848"/>
    <property type="match status" value="1"/>
</dbReference>
<keyword evidence="1" id="KW-0472">Membrane</keyword>
<evidence type="ECO:0008006" key="4">
    <source>
        <dbReference type="Google" id="ProtNLM"/>
    </source>
</evidence>
<proteinExistence type="predicted"/>
<dbReference type="Proteomes" id="UP001549257">
    <property type="component" value="Unassembled WGS sequence"/>
</dbReference>
<sequence length="73" mass="7835">MTTALCVLLILNGVFNIAVWPTFFRRVAGDPRARDSAGRPTAFFTVHLVIVIVALTLAAVSLLAGVLALLDVW</sequence>
<comment type="caution">
    <text evidence="2">The sequence shown here is derived from an EMBL/GenBank/DDBJ whole genome shotgun (WGS) entry which is preliminary data.</text>
</comment>
<evidence type="ECO:0000313" key="3">
    <source>
        <dbReference type="Proteomes" id="UP001549257"/>
    </source>
</evidence>
<keyword evidence="1" id="KW-1133">Transmembrane helix</keyword>
<feature type="transmembrane region" description="Helical" evidence="1">
    <location>
        <begin position="40"/>
        <end position="70"/>
    </location>
</feature>
<keyword evidence="1" id="KW-0812">Transmembrane</keyword>
<organism evidence="2 3">
    <name type="scientific">Conyzicola nivalis</name>
    <dbReference type="NCBI Taxonomy" id="1477021"/>
    <lineage>
        <taxon>Bacteria</taxon>
        <taxon>Bacillati</taxon>
        <taxon>Actinomycetota</taxon>
        <taxon>Actinomycetes</taxon>
        <taxon>Micrococcales</taxon>
        <taxon>Microbacteriaceae</taxon>
        <taxon>Conyzicola</taxon>
    </lineage>
</organism>
<dbReference type="NCBIfam" id="NF046117">
    <property type="entry name" value="SCO4848_fam"/>
    <property type="match status" value="1"/>
</dbReference>
<reference evidence="2 3" key="1">
    <citation type="submission" date="2024-06" db="EMBL/GenBank/DDBJ databases">
        <title>Sorghum-associated microbial communities from plants grown in Nebraska, USA.</title>
        <authorList>
            <person name="Schachtman D."/>
        </authorList>
    </citation>
    <scope>NUCLEOTIDE SEQUENCE [LARGE SCALE GENOMIC DNA]</scope>
    <source>
        <strain evidence="2 3">2857</strain>
    </source>
</reference>
<evidence type="ECO:0000313" key="2">
    <source>
        <dbReference type="EMBL" id="MET4581861.1"/>
    </source>
</evidence>
<accession>A0ABV2QLD4</accession>
<keyword evidence="3" id="KW-1185">Reference proteome</keyword>
<dbReference type="EMBL" id="JBEPSJ010000001">
    <property type="protein sequence ID" value="MET4581861.1"/>
    <property type="molecule type" value="Genomic_DNA"/>
</dbReference>
<evidence type="ECO:0000256" key="1">
    <source>
        <dbReference type="SAM" id="Phobius"/>
    </source>
</evidence>
<dbReference type="InterPro" id="IPR058061">
    <property type="entry name" value="SCO4848-like"/>
</dbReference>